<dbReference type="EMBL" id="MGEU01000063">
    <property type="protein sequence ID" value="OGL89613.1"/>
    <property type="molecule type" value="Genomic_DNA"/>
</dbReference>
<keyword evidence="1" id="KW-0479">Metal-binding</keyword>
<proteinExistence type="predicted"/>
<reference evidence="4 5" key="1">
    <citation type="journal article" date="2016" name="Nat. Commun.">
        <title>Thousands of microbial genomes shed light on interconnected biogeochemical processes in an aquifer system.</title>
        <authorList>
            <person name="Anantharaman K."/>
            <person name="Brown C.T."/>
            <person name="Hug L.A."/>
            <person name="Sharon I."/>
            <person name="Castelle C.J."/>
            <person name="Probst A.J."/>
            <person name="Thomas B.C."/>
            <person name="Singh A."/>
            <person name="Wilkins M.J."/>
            <person name="Karaoz U."/>
            <person name="Brodie E.L."/>
            <person name="Williams K.H."/>
            <person name="Hubbard S.S."/>
            <person name="Banfield J.F."/>
        </authorList>
    </citation>
    <scope>NUCLEOTIDE SEQUENCE [LARGE SCALE GENOMIC DNA]</scope>
</reference>
<dbReference type="SUPFAM" id="SSF51366">
    <property type="entry name" value="Ribulose-phoshate binding barrel"/>
    <property type="match status" value="1"/>
</dbReference>
<dbReference type="InterPro" id="IPR011060">
    <property type="entry name" value="RibuloseP-bd_barrel"/>
</dbReference>
<dbReference type="Gene3D" id="3.20.20.70">
    <property type="entry name" value="Aldolase class I"/>
    <property type="match status" value="1"/>
</dbReference>
<dbReference type="Pfam" id="PF00834">
    <property type="entry name" value="Ribul_P_3_epim"/>
    <property type="match status" value="1"/>
</dbReference>
<dbReference type="InterPro" id="IPR000056">
    <property type="entry name" value="Ribul_P_3_epim-like"/>
</dbReference>
<dbReference type="PANTHER" id="PTHR11749">
    <property type="entry name" value="RIBULOSE-5-PHOSPHATE-3-EPIMERASE"/>
    <property type="match status" value="1"/>
</dbReference>
<evidence type="ECO:0000256" key="3">
    <source>
        <dbReference type="SAM" id="MobiDB-lite"/>
    </source>
</evidence>
<evidence type="ECO:0008006" key="6">
    <source>
        <dbReference type="Google" id="ProtNLM"/>
    </source>
</evidence>
<dbReference type="InterPro" id="IPR013785">
    <property type="entry name" value="Aldolase_TIM"/>
</dbReference>
<evidence type="ECO:0000313" key="4">
    <source>
        <dbReference type="EMBL" id="OGL89613.1"/>
    </source>
</evidence>
<dbReference type="GO" id="GO:0016857">
    <property type="term" value="F:racemase and epimerase activity, acting on carbohydrates and derivatives"/>
    <property type="evidence" value="ECO:0007669"/>
    <property type="project" value="InterPro"/>
</dbReference>
<gene>
    <name evidence="4" type="ORF">A3J36_01085</name>
</gene>
<evidence type="ECO:0000313" key="5">
    <source>
        <dbReference type="Proteomes" id="UP000177750"/>
    </source>
</evidence>
<keyword evidence="2" id="KW-0413">Isomerase</keyword>
<organism evidence="4 5">
    <name type="scientific">Candidatus Uhrbacteria bacterium RIFCSPLOWO2_02_FULL_54_37</name>
    <dbReference type="NCBI Taxonomy" id="1802412"/>
    <lineage>
        <taxon>Bacteria</taxon>
        <taxon>Candidatus Uhriibacteriota</taxon>
    </lineage>
</organism>
<sequence>MEVLPAIIEDAFPEMEKKLKLIAPLVDWVQVDVCDGEFVTRTTWTRVEDLASAPEDLHIDLHCMAHDPLAYVRRAVKIPQVKRITFHYEATAGHIMVIQAIKDAGRDAGIALNPGTAIGAAASLLPSLDAVLVMGVNPGWGGQALLPDTPARVTALKTMSRGVPVQVGVDGGIHLATGSAQACVDAGADYLVVGSDIFKSEDPAMTIRQLRGLTPQNPKSEILNKHQAQTSAKRQESTGLPVEE</sequence>
<evidence type="ECO:0000256" key="1">
    <source>
        <dbReference type="ARBA" id="ARBA00022723"/>
    </source>
</evidence>
<dbReference type="AlphaFoldDB" id="A0A1F7VGK8"/>
<evidence type="ECO:0000256" key="2">
    <source>
        <dbReference type="ARBA" id="ARBA00023235"/>
    </source>
</evidence>
<dbReference type="GO" id="GO:0005975">
    <property type="term" value="P:carbohydrate metabolic process"/>
    <property type="evidence" value="ECO:0007669"/>
    <property type="project" value="InterPro"/>
</dbReference>
<feature type="region of interest" description="Disordered" evidence="3">
    <location>
        <begin position="213"/>
        <end position="244"/>
    </location>
</feature>
<protein>
    <recommendedName>
        <fullName evidence="6">Ribulose-phosphate 3-epimerase</fullName>
    </recommendedName>
</protein>
<dbReference type="GO" id="GO:0046872">
    <property type="term" value="F:metal ion binding"/>
    <property type="evidence" value="ECO:0007669"/>
    <property type="project" value="UniProtKB-KW"/>
</dbReference>
<dbReference type="Proteomes" id="UP000177750">
    <property type="component" value="Unassembled WGS sequence"/>
</dbReference>
<accession>A0A1F7VGK8</accession>
<comment type="caution">
    <text evidence="4">The sequence shown here is derived from an EMBL/GenBank/DDBJ whole genome shotgun (WGS) entry which is preliminary data.</text>
</comment>
<name>A0A1F7VGK8_9BACT</name>
<dbReference type="CDD" id="cd00429">
    <property type="entry name" value="RPE"/>
    <property type="match status" value="1"/>
</dbReference>